<comment type="caution">
    <text evidence="2">The sequence shown here is derived from an EMBL/GenBank/DDBJ whole genome shotgun (WGS) entry which is preliminary data.</text>
</comment>
<evidence type="ECO:0000313" key="3">
    <source>
        <dbReference type="Proteomes" id="UP001153269"/>
    </source>
</evidence>
<feature type="region of interest" description="Disordered" evidence="1">
    <location>
        <begin position="37"/>
        <end position="141"/>
    </location>
</feature>
<organism evidence="2 3">
    <name type="scientific">Pleuronectes platessa</name>
    <name type="common">European plaice</name>
    <dbReference type="NCBI Taxonomy" id="8262"/>
    <lineage>
        <taxon>Eukaryota</taxon>
        <taxon>Metazoa</taxon>
        <taxon>Chordata</taxon>
        <taxon>Craniata</taxon>
        <taxon>Vertebrata</taxon>
        <taxon>Euteleostomi</taxon>
        <taxon>Actinopterygii</taxon>
        <taxon>Neopterygii</taxon>
        <taxon>Teleostei</taxon>
        <taxon>Neoteleostei</taxon>
        <taxon>Acanthomorphata</taxon>
        <taxon>Carangaria</taxon>
        <taxon>Pleuronectiformes</taxon>
        <taxon>Pleuronectoidei</taxon>
        <taxon>Pleuronectidae</taxon>
        <taxon>Pleuronectes</taxon>
    </lineage>
</organism>
<accession>A0A9N7V8T9</accession>
<evidence type="ECO:0000313" key="2">
    <source>
        <dbReference type="EMBL" id="CAB1444891.1"/>
    </source>
</evidence>
<evidence type="ECO:0000256" key="1">
    <source>
        <dbReference type="SAM" id="MobiDB-lite"/>
    </source>
</evidence>
<feature type="compositionally biased region" description="Basic and acidic residues" evidence="1">
    <location>
        <begin position="88"/>
        <end position="141"/>
    </location>
</feature>
<dbReference type="Proteomes" id="UP001153269">
    <property type="component" value="Unassembled WGS sequence"/>
</dbReference>
<reference evidence="2" key="1">
    <citation type="submission" date="2020-03" db="EMBL/GenBank/DDBJ databases">
        <authorList>
            <person name="Weist P."/>
        </authorList>
    </citation>
    <scope>NUCLEOTIDE SEQUENCE</scope>
</reference>
<name>A0A9N7V8T9_PLEPL</name>
<gene>
    <name evidence="2" type="ORF">PLEPLA_LOCUS32621</name>
</gene>
<dbReference type="EMBL" id="CADEAL010003490">
    <property type="protein sequence ID" value="CAB1444891.1"/>
    <property type="molecule type" value="Genomic_DNA"/>
</dbReference>
<protein>
    <submittedName>
        <fullName evidence="2">Uncharacterized protein</fullName>
    </submittedName>
</protein>
<feature type="compositionally biased region" description="Basic and acidic residues" evidence="1">
    <location>
        <begin position="37"/>
        <end position="51"/>
    </location>
</feature>
<dbReference type="AlphaFoldDB" id="A0A9N7V8T9"/>
<feature type="compositionally biased region" description="Acidic residues" evidence="1">
    <location>
        <begin position="52"/>
        <end position="81"/>
    </location>
</feature>
<proteinExistence type="predicted"/>
<keyword evidence="3" id="KW-1185">Reference proteome</keyword>
<sequence length="141" mass="15807">MCIQPGLNATDAEFRDTLPGSAAKKLRGELCRNRTEECRCNKSETEEVKGEEVDESEGGSESESSEERDSEEMESIEEEVVEGVVNMEESRGGLQEKGRREEETMKTDADVLDGERVPAETTKGKRDREEITDRESSKERG</sequence>